<dbReference type="PANTHER" id="PTHR30289">
    <property type="entry name" value="UNCHARACTERIZED PROTEIN YBCL-RELATED"/>
    <property type="match status" value="1"/>
</dbReference>
<organism evidence="1 2">
    <name type="scientific">Exophiala sideris</name>
    <dbReference type="NCBI Taxonomy" id="1016849"/>
    <lineage>
        <taxon>Eukaryota</taxon>
        <taxon>Fungi</taxon>
        <taxon>Dikarya</taxon>
        <taxon>Ascomycota</taxon>
        <taxon>Pezizomycotina</taxon>
        <taxon>Eurotiomycetes</taxon>
        <taxon>Chaetothyriomycetidae</taxon>
        <taxon>Chaetothyriales</taxon>
        <taxon>Herpotrichiellaceae</taxon>
        <taxon>Exophiala</taxon>
    </lineage>
</organism>
<dbReference type="PANTHER" id="PTHR30289:SF1">
    <property type="entry name" value="PEBP (PHOSPHATIDYLETHANOLAMINE-BINDING PROTEIN) FAMILY PROTEIN"/>
    <property type="match status" value="1"/>
</dbReference>
<gene>
    <name evidence="1" type="ORF">LTR69_008138</name>
</gene>
<dbReference type="InterPro" id="IPR049556">
    <property type="entry name" value="PhiB"/>
</dbReference>
<dbReference type="Gene3D" id="3.90.280.10">
    <property type="entry name" value="PEBP-like"/>
    <property type="match status" value="1"/>
</dbReference>
<proteinExistence type="predicted"/>
<dbReference type="Proteomes" id="UP001345691">
    <property type="component" value="Unassembled WGS sequence"/>
</dbReference>
<dbReference type="CDD" id="cd00457">
    <property type="entry name" value="PEBP"/>
    <property type="match status" value="1"/>
</dbReference>
<dbReference type="EMBL" id="JAVRRF010000019">
    <property type="protein sequence ID" value="KAK5055763.1"/>
    <property type="molecule type" value="Genomic_DNA"/>
</dbReference>
<reference evidence="1 2" key="1">
    <citation type="submission" date="2023-08" db="EMBL/GenBank/DDBJ databases">
        <title>Black Yeasts Isolated from many extreme environments.</title>
        <authorList>
            <person name="Coleine C."/>
            <person name="Stajich J.E."/>
            <person name="Selbmann L."/>
        </authorList>
    </citation>
    <scope>NUCLEOTIDE SEQUENCE [LARGE SCALE GENOMIC DNA]</scope>
    <source>
        <strain evidence="1 2">CCFEE 6328</strain>
    </source>
</reference>
<keyword evidence="2" id="KW-1185">Reference proteome</keyword>
<dbReference type="InterPro" id="IPR008914">
    <property type="entry name" value="PEBP"/>
</dbReference>
<name>A0ABR0J4I3_9EURO</name>
<dbReference type="Pfam" id="PF01161">
    <property type="entry name" value="PBP"/>
    <property type="match status" value="1"/>
</dbReference>
<comment type="caution">
    <text evidence="1">The sequence shown here is derived from an EMBL/GenBank/DDBJ whole genome shotgun (WGS) entry which is preliminary data.</text>
</comment>
<evidence type="ECO:0000313" key="1">
    <source>
        <dbReference type="EMBL" id="KAK5055763.1"/>
    </source>
</evidence>
<accession>A0ABR0J4I3</accession>
<protein>
    <recommendedName>
        <fullName evidence="3">YbhB/YbcL family Raf kinase inhibitor-like protein</fullName>
    </recommendedName>
</protein>
<sequence>MDKSLPSARLFLNSLLRLSSTSITASSPPNILISALSTMGLLQYLEYYLARLLYNNRGRDAKLLINSALLKDIPKNIHVESPDVGPSESQFAIEYSQYGESRFPQLSWSLAPDAKITQADIKEYMLLIEDPDAPLPLVPNHGMYYAIPATKTSIGPDDLKLDPERQSGGEKWLKGGFRLGKNLRGSLYSGPRPPVGHGPHRYFFQLIALKEKIDSTNLSPVATKSELVEHIKDKVIGYGVWIGVFERK</sequence>
<dbReference type="InterPro" id="IPR036610">
    <property type="entry name" value="PEBP-like_sf"/>
</dbReference>
<dbReference type="SUPFAM" id="SSF49777">
    <property type="entry name" value="PEBP-like"/>
    <property type="match status" value="1"/>
</dbReference>
<evidence type="ECO:0000313" key="2">
    <source>
        <dbReference type="Proteomes" id="UP001345691"/>
    </source>
</evidence>
<evidence type="ECO:0008006" key="3">
    <source>
        <dbReference type="Google" id="ProtNLM"/>
    </source>
</evidence>